<keyword evidence="3" id="KW-0812">Transmembrane</keyword>
<comment type="similarity">
    <text evidence="2">Belongs to the glycosyl hydrolase 99 family.</text>
</comment>
<dbReference type="EMBL" id="BRXW01000655">
    <property type="protein sequence ID" value="GMH72489.1"/>
    <property type="molecule type" value="Genomic_DNA"/>
</dbReference>
<evidence type="ECO:0000256" key="3">
    <source>
        <dbReference type="ARBA" id="ARBA00022692"/>
    </source>
</evidence>
<dbReference type="Gene3D" id="3.20.20.80">
    <property type="entry name" value="Glycosidases"/>
    <property type="match status" value="1"/>
</dbReference>
<dbReference type="OrthoDB" id="406152at2759"/>
<keyword evidence="6" id="KW-1133">Transmembrane helix</keyword>
<evidence type="ECO:0000256" key="7">
    <source>
        <dbReference type="ARBA" id="ARBA00023034"/>
    </source>
</evidence>
<name>A0A9W7AQD8_9STRA</name>
<dbReference type="PANTHER" id="PTHR13572:SF4">
    <property type="entry name" value="RE57134P"/>
    <property type="match status" value="1"/>
</dbReference>
<dbReference type="GO" id="GO:0004559">
    <property type="term" value="F:alpha-mannosidase activity"/>
    <property type="evidence" value="ECO:0007669"/>
    <property type="project" value="TreeGrafter"/>
</dbReference>
<comment type="caution">
    <text evidence="10">The sequence shown here is derived from an EMBL/GenBank/DDBJ whole genome shotgun (WGS) entry which is preliminary data.</text>
</comment>
<evidence type="ECO:0000256" key="1">
    <source>
        <dbReference type="ARBA" id="ARBA00004323"/>
    </source>
</evidence>
<evidence type="ECO:0000256" key="4">
    <source>
        <dbReference type="ARBA" id="ARBA00022801"/>
    </source>
</evidence>
<dbReference type="PANTHER" id="PTHR13572">
    <property type="entry name" value="ENDO-ALPHA-1,2-MANNOSIDASE"/>
    <property type="match status" value="1"/>
</dbReference>
<keyword evidence="4" id="KW-0378">Hydrolase</keyword>
<evidence type="ECO:0000313" key="11">
    <source>
        <dbReference type="Proteomes" id="UP001165122"/>
    </source>
</evidence>
<evidence type="ECO:0000256" key="6">
    <source>
        <dbReference type="ARBA" id="ARBA00022989"/>
    </source>
</evidence>
<accession>A0A9W7AQD8</accession>
<evidence type="ECO:0000256" key="2">
    <source>
        <dbReference type="ARBA" id="ARBA00009559"/>
    </source>
</evidence>
<evidence type="ECO:0000256" key="9">
    <source>
        <dbReference type="SAM" id="MobiDB-lite"/>
    </source>
</evidence>
<gene>
    <name evidence="10" type="ORF">TrLO_g15571</name>
</gene>
<dbReference type="AlphaFoldDB" id="A0A9W7AQD8"/>
<comment type="subcellular location">
    <subcellularLocation>
        <location evidence="1">Golgi apparatus membrane</location>
        <topology evidence="1">Single-pass type II membrane protein</topology>
    </subcellularLocation>
</comment>
<proteinExistence type="inferred from homology"/>
<organism evidence="10 11">
    <name type="scientific">Triparma laevis f. longispina</name>
    <dbReference type="NCBI Taxonomy" id="1714387"/>
    <lineage>
        <taxon>Eukaryota</taxon>
        <taxon>Sar</taxon>
        <taxon>Stramenopiles</taxon>
        <taxon>Ochrophyta</taxon>
        <taxon>Bolidophyceae</taxon>
        <taxon>Parmales</taxon>
        <taxon>Triparmaceae</taxon>
        <taxon>Triparma</taxon>
    </lineage>
</organism>
<keyword evidence="8" id="KW-0472">Membrane</keyword>
<keyword evidence="7" id="KW-0333">Golgi apparatus</keyword>
<reference evidence="11" key="1">
    <citation type="journal article" date="2023" name="Commun. Biol.">
        <title>Genome analysis of Parmales, the sister group of diatoms, reveals the evolutionary specialization of diatoms from phago-mixotrophs to photoautotrophs.</title>
        <authorList>
            <person name="Ban H."/>
            <person name="Sato S."/>
            <person name="Yoshikawa S."/>
            <person name="Yamada K."/>
            <person name="Nakamura Y."/>
            <person name="Ichinomiya M."/>
            <person name="Sato N."/>
            <person name="Blanc-Mathieu R."/>
            <person name="Endo H."/>
            <person name="Kuwata A."/>
            <person name="Ogata H."/>
        </authorList>
    </citation>
    <scope>NUCLEOTIDE SEQUENCE [LARGE SCALE GENOMIC DNA]</scope>
    <source>
        <strain evidence="11">NIES 3700</strain>
    </source>
</reference>
<dbReference type="GO" id="GO:0000139">
    <property type="term" value="C:Golgi membrane"/>
    <property type="evidence" value="ECO:0007669"/>
    <property type="project" value="UniProtKB-SubCell"/>
</dbReference>
<sequence>MKVLTFFYLWYGTPQYDGYYSHWNHTVLPHWTESVNKQYAQIGTSHKPEDDDLHSPYYPAEGPYSSSDPAKLKAQMLEMASAGVDIAVTSWWGRPSVSSADSQGTQTDPIFPAMLHAAMDTNVKIAFLLEPYHNRNSTNIMTDISYINEQYGQHPSVYKIDDKIVFYVYDHYHIPYTEWKTIVMPEINPKGYYYGLVLNPSDVTNLIDSNFNGGFTYFSSDQMSWGSNSRNWHAVCDKLLAGGLDCDISIGSGYDDTKIRPWNSMNTVSRSAEHFKRQIDWALAAKPTSISITSFNEWGEGTQWESCENRVGYSECLNLEAEMIAGIKINNRNEL</sequence>
<keyword evidence="11" id="KW-1185">Reference proteome</keyword>
<keyword evidence="5" id="KW-0735">Signal-anchor</keyword>
<dbReference type="InterPro" id="IPR026071">
    <property type="entry name" value="Glyco_Hydrolase_99"/>
</dbReference>
<feature type="region of interest" description="Disordered" evidence="9">
    <location>
        <begin position="44"/>
        <end position="66"/>
    </location>
</feature>
<evidence type="ECO:0000313" key="10">
    <source>
        <dbReference type="EMBL" id="GMH72489.1"/>
    </source>
</evidence>
<dbReference type="Pfam" id="PF16317">
    <property type="entry name" value="Glyco_hydro_99"/>
    <property type="match status" value="1"/>
</dbReference>
<evidence type="ECO:0000256" key="8">
    <source>
        <dbReference type="ARBA" id="ARBA00023136"/>
    </source>
</evidence>
<dbReference type="Proteomes" id="UP001165122">
    <property type="component" value="Unassembled WGS sequence"/>
</dbReference>
<evidence type="ECO:0000256" key="5">
    <source>
        <dbReference type="ARBA" id="ARBA00022968"/>
    </source>
</evidence>
<protein>
    <submittedName>
        <fullName evidence="10">Uncharacterized protein</fullName>
    </submittedName>
</protein>